<dbReference type="Gene3D" id="3.40.50.1820">
    <property type="entry name" value="alpha/beta hydrolase"/>
    <property type="match status" value="1"/>
</dbReference>
<evidence type="ECO:0000313" key="2">
    <source>
        <dbReference type="Proteomes" id="UP000626109"/>
    </source>
</evidence>
<name>A0A813L4V3_POLGL</name>
<reference evidence="1" key="1">
    <citation type="submission" date="2021-02" db="EMBL/GenBank/DDBJ databases">
        <authorList>
            <person name="Dougan E. K."/>
            <person name="Rhodes N."/>
            <person name="Thang M."/>
            <person name="Chan C."/>
        </authorList>
    </citation>
    <scope>NUCLEOTIDE SEQUENCE</scope>
</reference>
<comment type="caution">
    <text evidence="1">The sequence shown here is derived from an EMBL/GenBank/DDBJ whole genome shotgun (WGS) entry which is preliminary data.</text>
</comment>
<dbReference type="SUPFAM" id="SSF53474">
    <property type="entry name" value="alpha/beta-Hydrolases"/>
    <property type="match status" value="1"/>
</dbReference>
<evidence type="ECO:0000313" key="1">
    <source>
        <dbReference type="EMBL" id="CAE8717975.1"/>
    </source>
</evidence>
<protein>
    <submittedName>
        <fullName evidence="1">Uncharacterized protein</fullName>
    </submittedName>
</protein>
<accession>A0A813L4V3</accession>
<organism evidence="1 2">
    <name type="scientific">Polarella glacialis</name>
    <name type="common">Dinoflagellate</name>
    <dbReference type="NCBI Taxonomy" id="89957"/>
    <lineage>
        <taxon>Eukaryota</taxon>
        <taxon>Sar</taxon>
        <taxon>Alveolata</taxon>
        <taxon>Dinophyceae</taxon>
        <taxon>Suessiales</taxon>
        <taxon>Suessiaceae</taxon>
        <taxon>Polarella</taxon>
    </lineage>
</organism>
<sequence length="241" mass="27176">WENEWAKQSRDTGTTFTEMQYAYYQQIKHALAARDRAFAELGSDVSAWRQRQREIREILWKQVFFPLEDLAGARNPGESLPPPPARGFGIFSDHRGFQIHSMVLETRPGAHVPISVWVPARPTPGEKMPLVIIAPGHHPDGFRDHEHQKLAINLVLGAGLAVLMFDPIAQGERHQFIGRNFTAGECGFDAASCLVHKQPCTRAHDAIGQQLFLLSRSLAAYFIHDVMRIIDFVVGKLEYVD</sequence>
<gene>
    <name evidence="1" type="ORF">PGLA2088_LOCUS39806</name>
</gene>
<dbReference type="InterPro" id="IPR029058">
    <property type="entry name" value="AB_hydrolase_fold"/>
</dbReference>
<proteinExistence type="predicted"/>
<dbReference type="EMBL" id="CAJNNW010033277">
    <property type="protein sequence ID" value="CAE8717975.1"/>
    <property type="molecule type" value="Genomic_DNA"/>
</dbReference>
<feature type="non-terminal residue" evidence="1">
    <location>
        <position position="241"/>
    </location>
</feature>
<dbReference type="Proteomes" id="UP000626109">
    <property type="component" value="Unassembled WGS sequence"/>
</dbReference>
<dbReference type="AlphaFoldDB" id="A0A813L4V3"/>
<feature type="non-terminal residue" evidence="1">
    <location>
        <position position="1"/>
    </location>
</feature>